<reference evidence="3" key="1">
    <citation type="submission" date="2019-03" db="EMBL/GenBank/DDBJ databases">
        <title>Single cell metagenomics reveals metabolic interactions within the superorganism composed of flagellate Streblomastix strix and complex community of Bacteroidetes bacteria on its surface.</title>
        <authorList>
            <person name="Treitli S.C."/>
            <person name="Kolisko M."/>
            <person name="Husnik F."/>
            <person name="Keeling P."/>
            <person name="Hampl V."/>
        </authorList>
    </citation>
    <scope>NUCLEOTIDE SEQUENCE</scope>
    <source>
        <strain evidence="3">STM</strain>
    </source>
</reference>
<dbReference type="InterPro" id="IPR007167">
    <property type="entry name" value="Fe-transptr_FeoA-like"/>
</dbReference>
<evidence type="ECO:0000259" key="2">
    <source>
        <dbReference type="PROSITE" id="PS51711"/>
    </source>
</evidence>
<dbReference type="PANTHER" id="PTHR42954:SF2">
    <property type="entry name" value="FE(2+) TRANSPORT PROTEIN A"/>
    <property type="match status" value="1"/>
</dbReference>
<feature type="non-terminal residue" evidence="3">
    <location>
        <position position="160"/>
    </location>
</feature>
<name>A0A5J4PHL5_9ZZZZ</name>
<dbReference type="InterPro" id="IPR027417">
    <property type="entry name" value="P-loop_NTPase"/>
</dbReference>
<sequence>MRLSELETNQKGVIVKVIGHGGFRKRIIEMGFIKGETVEVLLNAPLKDPIKYKILGYEISLRRKEAGMIEIVSEQEAKEQVLKSAAGYHGAMEEEYMYSNANNLKQMALGKRRTINVALVGNPNSGKTSLFNLASGAHEHVGNYSGVTVSAKEGYFNFEG</sequence>
<dbReference type="Gene3D" id="3.40.50.300">
    <property type="entry name" value="P-loop containing nucleotide triphosphate hydrolases"/>
    <property type="match status" value="1"/>
</dbReference>
<dbReference type="SUPFAM" id="SSF52540">
    <property type="entry name" value="P-loop containing nucleoside triphosphate hydrolases"/>
    <property type="match status" value="1"/>
</dbReference>
<dbReference type="PROSITE" id="PS51711">
    <property type="entry name" value="G_FEOB"/>
    <property type="match status" value="1"/>
</dbReference>
<dbReference type="SMART" id="SM00899">
    <property type="entry name" value="FeoA"/>
    <property type="match status" value="1"/>
</dbReference>
<dbReference type="InterPro" id="IPR008988">
    <property type="entry name" value="Transcriptional_repressor_C"/>
</dbReference>
<accession>A0A5J4PHL5</accession>
<dbReference type="InterPro" id="IPR038157">
    <property type="entry name" value="FeoA_core_dom"/>
</dbReference>
<dbReference type="GO" id="GO:0046914">
    <property type="term" value="F:transition metal ion binding"/>
    <property type="evidence" value="ECO:0007669"/>
    <property type="project" value="InterPro"/>
</dbReference>
<proteinExistence type="predicted"/>
<dbReference type="Pfam" id="PF02421">
    <property type="entry name" value="FeoB_N"/>
    <property type="match status" value="1"/>
</dbReference>
<keyword evidence="1" id="KW-0408">Iron</keyword>
<dbReference type="InterPro" id="IPR030389">
    <property type="entry name" value="G_FEOB_dom"/>
</dbReference>
<comment type="caution">
    <text evidence="3">The sequence shown here is derived from an EMBL/GenBank/DDBJ whole genome shotgun (WGS) entry which is preliminary data.</text>
</comment>
<dbReference type="InterPro" id="IPR006073">
    <property type="entry name" value="GTP-bd"/>
</dbReference>
<dbReference type="PRINTS" id="PR00326">
    <property type="entry name" value="GTP1OBG"/>
</dbReference>
<dbReference type="AlphaFoldDB" id="A0A5J4PHL5"/>
<dbReference type="PANTHER" id="PTHR42954">
    <property type="entry name" value="FE(2+) TRANSPORT PROTEIN A"/>
    <property type="match status" value="1"/>
</dbReference>
<dbReference type="Pfam" id="PF04023">
    <property type="entry name" value="FeoA"/>
    <property type="match status" value="1"/>
</dbReference>
<feature type="domain" description="FeoB-type G" evidence="2">
    <location>
        <begin position="114"/>
        <end position="160"/>
    </location>
</feature>
<dbReference type="EMBL" id="SNRY01008801">
    <property type="protein sequence ID" value="KAA6307953.1"/>
    <property type="molecule type" value="Genomic_DNA"/>
</dbReference>
<dbReference type="Gene3D" id="2.30.30.90">
    <property type="match status" value="1"/>
</dbReference>
<gene>
    <name evidence="3" type="ORF">EZS27_040373</name>
</gene>
<organism evidence="3">
    <name type="scientific">termite gut metagenome</name>
    <dbReference type="NCBI Taxonomy" id="433724"/>
    <lineage>
        <taxon>unclassified sequences</taxon>
        <taxon>metagenomes</taxon>
        <taxon>organismal metagenomes</taxon>
    </lineage>
</organism>
<evidence type="ECO:0000256" key="1">
    <source>
        <dbReference type="ARBA" id="ARBA00023004"/>
    </source>
</evidence>
<dbReference type="GO" id="GO:0005525">
    <property type="term" value="F:GTP binding"/>
    <property type="evidence" value="ECO:0007669"/>
    <property type="project" value="InterPro"/>
</dbReference>
<evidence type="ECO:0000313" key="3">
    <source>
        <dbReference type="EMBL" id="KAA6307953.1"/>
    </source>
</evidence>
<dbReference type="InterPro" id="IPR052713">
    <property type="entry name" value="FeoA"/>
</dbReference>
<dbReference type="SUPFAM" id="SSF50037">
    <property type="entry name" value="C-terminal domain of transcriptional repressors"/>
    <property type="match status" value="1"/>
</dbReference>
<protein>
    <submittedName>
        <fullName evidence="3">Ferrous iron transport protein B</fullName>
    </submittedName>
</protein>